<dbReference type="RefSeq" id="WP_267927914.1">
    <property type="nucleotide sequence ID" value="NZ_AP024233.1"/>
</dbReference>
<dbReference type="Gene3D" id="3.60.15.10">
    <property type="entry name" value="Ribonuclease Z/Hydroxyacylglutathione hydrolase-like"/>
    <property type="match status" value="1"/>
</dbReference>
<evidence type="ECO:0000259" key="1">
    <source>
        <dbReference type="SMART" id="SM00849"/>
    </source>
</evidence>
<keyword evidence="3" id="KW-1185">Reference proteome</keyword>
<sequence>MEVLFLGVGEACDEHHANTSVLLTTGDGCRILLDCGFTAAHRLFAHCRSAEEPHAVWISHFHGDHFFGIPLLLLRLWETGRTEPLTIISLQGGRDKVLAALELAYPGFEAKLQFPLIFKELDPGARLEFGGLTWQAARSIHSCTNLGLLLQDDRHRLFYSGDGRPTPETEQLMQGADLVIHEAFSLKDSIANHGSVLSCLDLARRADIGHMALVHLERNVRTGGAEVITTLLSEYPRIWLPTEDDRILLGDTPDLVPAR</sequence>
<accession>A0A915TZ95</accession>
<dbReference type="SMART" id="SM00849">
    <property type="entry name" value="Lactamase_B"/>
    <property type="match status" value="1"/>
</dbReference>
<reference evidence="2" key="1">
    <citation type="submission" date="2020-12" db="EMBL/GenBank/DDBJ databases">
        <title>Desulfobium dissulfuricans gen. nov., sp. nov., a novel mesophilic, sulfate-reducing bacterium isolated from a deep-sea hydrothermal vent.</title>
        <authorList>
            <person name="Hashimoto Y."/>
            <person name="Tame A."/>
            <person name="Sawayama S."/>
            <person name="Miyazaki J."/>
            <person name="Takai K."/>
            <person name="Nakagawa S."/>
        </authorList>
    </citation>
    <scope>NUCLEOTIDE SEQUENCE</scope>
    <source>
        <strain evidence="2">GF1</strain>
    </source>
</reference>
<protein>
    <submittedName>
        <fullName evidence="2">MBL fold metallo-hydrolase</fullName>
    </submittedName>
</protein>
<dbReference type="EMBL" id="AP024233">
    <property type="protein sequence ID" value="BCO07980.1"/>
    <property type="molecule type" value="Genomic_DNA"/>
</dbReference>
<dbReference type="PANTHER" id="PTHR46018">
    <property type="entry name" value="ZINC PHOSPHODIESTERASE ELAC PROTEIN 1"/>
    <property type="match status" value="1"/>
</dbReference>
<proteinExistence type="predicted"/>
<feature type="domain" description="Metallo-beta-lactamase" evidence="1">
    <location>
        <begin position="17"/>
        <end position="193"/>
    </location>
</feature>
<name>A0A915TZ95_9BACT</name>
<dbReference type="KEGG" id="ddu:GF1_03560"/>
<dbReference type="Proteomes" id="UP001063350">
    <property type="component" value="Chromosome"/>
</dbReference>
<evidence type="ECO:0000313" key="2">
    <source>
        <dbReference type="EMBL" id="BCO07980.1"/>
    </source>
</evidence>
<dbReference type="Pfam" id="PF23023">
    <property type="entry name" value="Anti-Pycsar_Apyc1"/>
    <property type="match status" value="1"/>
</dbReference>
<dbReference type="AlphaFoldDB" id="A0A915TZ95"/>
<dbReference type="InterPro" id="IPR001279">
    <property type="entry name" value="Metallo-B-lactamas"/>
</dbReference>
<evidence type="ECO:0000313" key="3">
    <source>
        <dbReference type="Proteomes" id="UP001063350"/>
    </source>
</evidence>
<dbReference type="InterPro" id="IPR036866">
    <property type="entry name" value="RibonucZ/Hydroxyglut_hydro"/>
</dbReference>
<organism evidence="2 3">
    <name type="scientific">Desulfolithobacter dissulfuricans</name>
    <dbReference type="NCBI Taxonomy" id="2795293"/>
    <lineage>
        <taxon>Bacteria</taxon>
        <taxon>Pseudomonadati</taxon>
        <taxon>Thermodesulfobacteriota</taxon>
        <taxon>Desulfobulbia</taxon>
        <taxon>Desulfobulbales</taxon>
        <taxon>Desulfobulbaceae</taxon>
        <taxon>Desulfolithobacter</taxon>
    </lineage>
</organism>
<dbReference type="GO" id="GO:0042781">
    <property type="term" value="F:3'-tRNA processing endoribonuclease activity"/>
    <property type="evidence" value="ECO:0007669"/>
    <property type="project" value="TreeGrafter"/>
</dbReference>
<dbReference type="SUPFAM" id="SSF56281">
    <property type="entry name" value="Metallo-hydrolase/oxidoreductase"/>
    <property type="match status" value="1"/>
</dbReference>
<gene>
    <name evidence="2" type="ORF">GF1_03560</name>
</gene>
<dbReference type="PANTHER" id="PTHR46018:SF2">
    <property type="entry name" value="ZINC PHOSPHODIESTERASE ELAC PROTEIN 1"/>
    <property type="match status" value="1"/>
</dbReference>